<dbReference type="EMBL" id="SKBU01000001">
    <property type="protein sequence ID" value="TCJ20740.1"/>
    <property type="molecule type" value="Genomic_DNA"/>
</dbReference>
<keyword evidence="1" id="KW-0472">Membrane</keyword>
<gene>
    <name evidence="2" type="ORF">E0L93_00470</name>
</gene>
<reference evidence="2 3" key="1">
    <citation type="submission" date="2019-03" db="EMBL/GenBank/DDBJ databases">
        <title>Whole genome sequence of a novel Rubrobacter taiwanensis strain, isolated from Yellowstone National Park.</title>
        <authorList>
            <person name="Freed S."/>
            <person name="Ramaley R.F."/>
            <person name="Kyndt J.A."/>
        </authorList>
    </citation>
    <scope>NUCLEOTIDE SEQUENCE [LARGE SCALE GENOMIC DNA]</scope>
    <source>
        <strain evidence="2 3">Yellowstone</strain>
    </source>
</reference>
<keyword evidence="3" id="KW-1185">Reference proteome</keyword>
<evidence type="ECO:0000256" key="1">
    <source>
        <dbReference type="SAM" id="Phobius"/>
    </source>
</evidence>
<sequence>MSPPELARLGVAVTVGAAAGMLLGARVVKTYDWRTEWSIPAPLPVVYEAMTSRSAVRQWWPPMEPVDDGGGDRLQAGSAVSFRVHQAPEVARLAPPFHIHCLYTDVEPKRRLREIGDC</sequence>
<keyword evidence="1" id="KW-1133">Transmembrane helix</keyword>
<keyword evidence="1" id="KW-0812">Transmembrane</keyword>
<dbReference type="AlphaFoldDB" id="A0A4R1BSH6"/>
<evidence type="ECO:0008006" key="4">
    <source>
        <dbReference type="Google" id="ProtNLM"/>
    </source>
</evidence>
<dbReference type="OrthoDB" id="9814648at2"/>
<accession>A0A4R1BSH6</accession>
<evidence type="ECO:0000313" key="3">
    <source>
        <dbReference type="Proteomes" id="UP000295244"/>
    </source>
</evidence>
<name>A0A4R1BSH6_9ACTN</name>
<feature type="transmembrane region" description="Helical" evidence="1">
    <location>
        <begin position="6"/>
        <end position="28"/>
    </location>
</feature>
<comment type="caution">
    <text evidence="2">The sequence shown here is derived from an EMBL/GenBank/DDBJ whole genome shotgun (WGS) entry which is preliminary data.</text>
</comment>
<dbReference type="InterPro" id="IPR023393">
    <property type="entry name" value="START-like_dom_sf"/>
</dbReference>
<organism evidence="2 3">
    <name type="scientific">Rubrobacter taiwanensis</name>
    <dbReference type="NCBI Taxonomy" id="185139"/>
    <lineage>
        <taxon>Bacteria</taxon>
        <taxon>Bacillati</taxon>
        <taxon>Actinomycetota</taxon>
        <taxon>Rubrobacteria</taxon>
        <taxon>Rubrobacterales</taxon>
        <taxon>Rubrobacteraceae</taxon>
        <taxon>Rubrobacter</taxon>
    </lineage>
</organism>
<evidence type="ECO:0000313" key="2">
    <source>
        <dbReference type="EMBL" id="TCJ20740.1"/>
    </source>
</evidence>
<dbReference type="RefSeq" id="WP_132687176.1">
    <property type="nucleotide sequence ID" value="NZ_SKBU01000001.1"/>
</dbReference>
<protein>
    <recommendedName>
        <fullName evidence="4">SRPBCC family protein</fullName>
    </recommendedName>
</protein>
<dbReference type="Gene3D" id="3.30.530.20">
    <property type="match status" value="1"/>
</dbReference>
<proteinExistence type="predicted"/>
<dbReference type="SUPFAM" id="SSF55961">
    <property type="entry name" value="Bet v1-like"/>
    <property type="match status" value="1"/>
</dbReference>
<dbReference type="Proteomes" id="UP000295244">
    <property type="component" value="Unassembled WGS sequence"/>
</dbReference>